<dbReference type="CDD" id="cd01168">
    <property type="entry name" value="adenosine_kinase"/>
    <property type="match status" value="1"/>
</dbReference>
<evidence type="ECO:0000256" key="9">
    <source>
        <dbReference type="ARBA" id="ARBA00022840"/>
    </source>
</evidence>
<dbReference type="FunFam" id="3.40.1190.20:FF:000006">
    <property type="entry name" value="Adenosine kinase 2"/>
    <property type="match status" value="1"/>
</dbReference>
<dbReference type="SUPFAM" id="SSF53613">
    <property type="entry name" value="Ribokinase-like"/>
    <property type="match status" value="1"/>
</dbReference>
<feature type="domain" description="Carbohydrate kinase PfkB" evidence="12">
    <location>
        <begin position="31"/>
        <end position="333"/>
    </location>
</feature>
<dbReference type="GO" id="GO:0005829">
    <property type="term" value="C:cytosol"/>
    <property type="evidence" value="ECO:0007669"/>
    <property type="project" value="TreeGrafter"/>
</dbReference>
<dbReference type="GO" id="GO:0005524">
    <property type="term" value="F:ATP binding"/>
    <property type="evidence" value="ECO:0007669"/>
    <property type="project" value="UniProtKB-UniRule"/>
</dbReference>
<comment type="cofactor">
    <cofactor evidence="1 11">
        <name>Mg(2+)</name>
        <dbReference type="ChEBI" id="CHEBI:18420"/>
    </cofactor>
</comment>
<dbReference type="Pfam" id="PF00294">
    <property type="entry name" value="PfkB"/>
    <property type="match status" value="1"/>
</dbReference>
<dbReference type="UniPathway" id="UPA00588">
    <property type="reaction ID" value="UER00659"/>
</dbReference>
<feature type="active site" description="Proton acceptor" evidence="10">
    <location>
        <position position="294"/>
    </location>
</feature>
<comment type="function">
    <text evidence="11">ATP dependent phosphorylation of adenosine and other related nucleoside analogs to monophosphate derivatives.</text>
</comment>
<keyword evidence="11" id="KW-0460">Magnesium</keyword>
<reference evidence="13 14" key="1">
    <citation type="submission" date="2016-08" db="EMBL/GenBank/DDBJ databases">
        <title>Genomes of anaerobic fungi encode conserved fungal cellulosomes for biomass hydrolysis.</title>
        <authorList>
            <consortium name="DOE Joint Genome Institute"/>
            <person name="Haitjema C.H."/>
            <person name="Gilmore S.P."/>
            <person name="Henske J.K."/>
            <person name="Solomon K.V."/>
            <person name="De Groot R."/>
            <person name="Kuo A."/>
            <person name="Mondo S.J."/>
            <person name="Salamov A.A."/>
            <person name="Labutti K."/>
            <person name="Zhao Z."/>
            <person name="Chiniquy J."/>
            <person name="Barry K."/>
            <person name="Brewer H.M."/>
            <person name="Purvine S.O."/>
            <person name="Wright A.T."/>
            <person name="Boxma B."/>
            <person name="Van Alen T."/>
            <person name="Hackstein J.H."/>
            <person name="Baker S.E."/>
            <person name="Grigoriev I.V."/>
            <person name="O'Malley M.A."/>
        </authorList>
    </citation>
    <scope>NUCLEOTIDE SEQUENCE [LARGE SCALE GENOMIC DNA]</scope>
    <source>
        <strain evidence="14">finn</strain>
    </source>
</reference>
<dbReference type="OrthoDB" id="432447at2759"/>
<evidence type="ECO:0000256" key="6">
    <source>
        <dbReference type="ARBA" id="ARBA00022726"/>
    </source>
</evidence>
<evidence type="ECO:0000256" key="2">
    <source>
        <dbReference type="ARBA" id="ARBA00004801"/>
    </source>
</evidence>
<evidence type="ECO:0000256" key="5">
    <source>
        <dbReference type="ARBA" id="ARBA00022679"/>
    </source>
</evidence>
<evidence type="ECO:0000256" key="11">
    <source>
        <dbReference type="RuleBase" id="RU368116"/>
    </source>
</evidence>
<proteinExistence type="inferred from homology"/>
<keyword evidence="14" id="KW-1185">Reference proteome</keyword>
<evidence type="ECO:0000256" key="4">
    <source>
        <dbReference type="ARBA" id="ARBA00012119"/>
    </source>
</evidence>
<sequence>MSTERILLGMGNPLLDMIADVSKDMLTKYNLNANDSIMAEEKHMPIYEELKNNYKITYVAGGATQNSIRGAQWLLPPNSTSFIGSVGKDDFAKALESASEEDGVNVQYMYNDVPTGTCACLITDNNRSLVANLSAADKYSIEHLKKPENWELVEKAKFYYIGGFFFTHSHESIMAVAKHAAENNKVFTQNLSAPFLPQFYSNLLDEAAPYWDIIFGNESEAIAFADSHNYGTKDVKEIALKMAAIEKVNKSRSRIVVITQGAEPTIVARDGKVTEYPVYDLEKSAIVDSNGAGDAFVGGFLSQLVQDQPFERCIDAGNFVANIVLQQSGATYPKNIKKEF</sequence>
<evidence type="ECO:0000259" key="12">
    <source>
        <dbReference type="Pfam" id="PF00294"/>
    </source>
</evidence>
<keyword evidence="7 11" id="KW-0547">Nucleotide-binding</keyword>
<dbReference type="InterPro" id="IPR001805">
    <property type="entry name" value="Adenokinase"/>
</dbReference>
<evidence type="ECO:0000313" key="14">
    <source>
        <dbReference type="Proteomes" id="UP000193719"/>
    </source>
</evidence>
<comment type="similarity">
    <text evidence="3 11">Belongs to the carbohydrate kinase PfkB family.</text>
</comment>
<dbReference type="GO" id="GO:0006144">
    <property type="term" value="P:purine nucleobase metabolic process"/>
    <property type="evidence" value="ECO:0007669"/>
    <property type="project" value="EnsemblFungi"/>
</dbReference>
<dbReference type="PANTHER" id="PTHR45769:SF3">
    <property type="entry name" value="ADENOSINE KINASE"/>
    <property type="match status" value="1"/>
</dbReference>
<evidence type="ECO:0000256" key="1">
    <source>
        <dbReference type="ARBA" id="ARBA00001946"/>
    </source>
</evidence>
<keyword evidence="5 11" id="KW-0808">Transferase</keyword>
<organism evidence="13 14">
    <name type="scientific">Piromyces finnis</name>
    <dbReference type="NCBI Taxonomy" id="1754191"/>
    <lineage>
        <taxon>Eukaryota</taxon>
        <taxon>Fungi</taxon>
        <taxon>Fungi incertae sedis</taxon>
        <taxon>Chytridiomycota</taxon>
        <taxon>Chytridiomycota incertae sedis</taxon>
        <taxon>Neocallimastigomycetes</taxon>
        <taxon>Neocallimastigales</taxon>
        <taxon>Neocallimastigaceae</taxon>
        <taxon>Piromyces</taxon>
    </lineage>
</organism>
<dbReference type="PRINTS" id="PR00989">
    <property type="entry name" value="ADENOKINASE"/>
</dbReference>
<dbReference type="EC" id="2.7.1.20" evidence="4 11"/>
<name>A0A1Y1VII2_9FUNG</name>
<dbReference type="InterPro" id="IPR029056">
    <property type="entry name" value="Ribokinase-like"/>
</dbReference>
<dbReference type="InterPro" id="IPR011611">
    <property type="entry name" value="PfkB_dom"/>
</dbReference>
<comment type="caution">
    <text evidence="13">The sequence shown here is derived from an EMBL/GenBank/DDBJ whole genome shotgun (WGS) entry which is preliminary data.</text>
</comment>
<dbReference type="PANTHER" id="PTHR45769">
    <property type="entry name" value="ADENOSINE KINASE"/>
    <property type="match status" value="1"/>
</dbReference>
<evidence type="ECO:0000256" key="7">
    <source>
        <dbReference type="ARBA" id="ARBA00022741"/>
    </source>
</evidence>
<dbReference type="Proteomes" id="UP000193719">
    <property type="component" value="Unassembled WGS sequence"/>
</dbReference>
<protein>
    <recommendedName>
        <fullName evidence="4 11">Adenosine kinase</fullName>
        <shortName evidence="11">AK</shortName>
        <ecNumber evidence="4 11">2.7.1.20</ecNumber>
    </recommendedName>
    <alternativeName>
        <fullName evidence="11">Adenosine 5'-phosphotransferase</fullName>
    </alternativeName>
</protein>
<accession>A0A1Y1VII2</accession>
<evidence type="ECO:0000256" key="3">
    <source>
        <dbReference type="ARBA" id="ARBA00010688"/>
    </source>
</evidence>
<dbReference type="STRING" id="1754191.A0A1Y1VII2"/>
<keyword evidence="9 11" id="KW-0067">ATP-binding</keyword>
<keyword evidence="6 11" id="KW-0660">Purine salvage</keyword>
<reference evidence="13 14" key="2">
    <citation type="submission" date="2016-08" db="EMBL/GenBank/DDBJ databases">
        <title>Pervasive Adenine N6-methylation of Active Genes in Fungi.</title>
        <authorList>
            <consortium name="DOE Joint Genome Institute"/>
            <person name="Mondo S.J."/>
            <person name="Dannebaum R.O."/>
            <person name="Kuo R.C."/>
            <person name="Labutti K."/>
            <person name="Haridas S."/>
            <person name="Kuo A."/>
            <person name="Salamov A."/>
            <person name="Ahrendt S.R."/>
            <person name="Lipzen A."/>
            <person name="Sullivan W."/>
            <person name="Andreopoulos W.B."/>
            <person name="Clum A."/>
            <person name="Lindquist E."/>
            <person name="Daum C."/>
            <person name="Ramamoorthy G.K."/>
            <person name="Gryganskyi A."/>
            <person name="Culley D."/>
            <person name="Magnuson J.K."/>
            <person name="James T.Y."/>
            <person name="O'Malley M.A."/>
            <person name="Stajich J.E."/>
            <person name="Spatafora J.W."/>
            <person name="Visel A."/>
            <person name="Grigoriev I.V."/>
        </authorList>
    </citation>
    <scope>NUCLEOTIDE SEQUENCE [LARGE SCALE GENOMIC DNA]</scope>
    <source>
        <strain evidence="14">finn</strain>
    </source>
</reference>
<dbReference type="InterPro" id="IPR002173">
    <property type="entry name" value="Carboh/pur_kinase_PfkB_CS"/>
</dbReference>
<comment type="pathway">
    <text evidence="2 11">Purine metabolism; AMP biosynthesis via salvage pathway; AMP from adenosine: step 1/1.</text>
</comment>
<dbReference type="GO" id="GO:0005634">
    <property type="term" value="C:nucleus"/>
    <property type="evidence" value="ECO:0007669"/>
    <property type="project" value="TreeGrafter"/>
</dbReference>
<dbReference type="AlphaFoldDB" id="A0A1Y1VII2"/>
<dbReference type="Gene3D" id="3.30.1110.10">
    <property type="match status" value="1"/>
</dbReference>
<evidence type="ECO:0000256" key="8">
    <source>
        <dbReference type="ARBA" id="ARBA00022777"/>
    </source>
</evidence>
<gene>
    <name evidence="13" type="ORF">BCR36DRAFT_580549</name>
</gene>
<evidence type="ECO:0000256" key="10">
    <source>
        <dbReference type="PIRSR" id="PIRSR601805-1"/>
    </source>
</evidence>
<dbReference type="GO" id="GO:0044209">
    <property type="term" value="P:AMP salvage"/>
    <property type="evidence" value="ECO:0007669"/>
    <property type="project" value="UniProtKB-UniRule"/>
</dbReference>
<comment type="catalytic activity">
    <reaction evidence="11">
        <text>adenosine + ATP = AMP + ADP + H(+)</text>
        <dbReference type="Rhea" id="RHEA:20824"/>
        <dbReference type="ChEBI" id="CHEBI:15378"/>
        <dbReference type="ChEBI" id="CHEBI:16335"/>
        <dbReference type="ChEBI" id="CHEBI:30616"/>
        <dbReference type="ChEBI" id="CHEBI:456215"/>
        <dbReference type="ChEBI" id="CHEBI:456216"/>
        <dbReference type="EC" id="2.7.1.20"/>
    </reaction>
</comment>
<evidence type="ECO:0000313" key="13">
    <source>
        <dbReference type="EMBL" id="ORX57138.1"/>
    </source>
</evidence>
<keyword evidence="8 11" id="KW-0418">Kinase</keyword>
<dbReference type="GO" id="GO:0006166">
    <property type="term" value="P:purine ribonucleoside salvage"/>
    <property type="evidence" value="ECO:0007669"/>
    <property type="project" value="UniProtKB-KW"/>
</dbReference>
<dbReference type="GO" id="GO:0004001">
    <property type="term" value="F:adenosine kinase activity"/>
    <property type="evidence" value="ECO:0007669"/>
    <property type="project" value="UniProtKB-UniRule"/>
</dbReference>
<dbReference type="EMBL" id="MCFH01000006">
    <property type="protein sequence ID" value="ORX57138.1"/>
    <property type="molecule type" value="Genomic_DNA"/>
</dbReference>
<dbReference type="PROSITE" id="PS00584">
    <property type="entry name" value="PFKB_KINASES_2"/>
    <property type="match status" value="1"/>
</dbReference>
<dbReference type="Gene3D" id="3.40.1190.20">
    <property type="match status" value="1"/>
</dbReference>